<proteinExistence type="predicted"/>
<dbReference type="NCBIfam" id="TIGR01764">
    <property type="entry name" value="excise"/>
    <property type="match status" value="1"/>
</dbReference>
<dbReference type="Pfam" id="PF12728">
    <property type="entry name" value="HTH_17"/>
    <property type="match status" value="1"/>
</dbReference>
<dbReference type="EMBL" id="CP134537">
    <property type="protein sequence ID" value="WNH09999.1"/>
    <property type="molecule type" value="Genomic_DNA"/>
</dbReference>
<name>A0ABY9XVM0_9FLAO</name>
<dbReference type="Proteomes" id="UP001302806">
    <property type="component" value="Chromosome"/>
</dbReference>
<reference evidence="2 3" key="1">
    <citation type="submission" date="2023-09" db="EMBL/GenBank/DDBJ databases">
        <title>Thalassobella suaedae gen. nov., sp. nov., a marine bacterium of the family Flavobacteriaceae isolated from a halophyte Suaeda japonica.</title>
        <authorList>
            <person name="Lee S.Y."/>
            <person name="Hwang C.Y."/>
        </authorList>
    </citation>
    <scope>NUCLEOTIDE SEQUENCE [LARGE SCALE GENOMIC DNA]</scope>
    <source>
        <strain evidence="2 3">HL-DH14</strain>
    </source>
</reference>
<evidence type="ECO:0000259" key="1">
    <source>
        <dbReference type="Pfam" id="PF12728"/>
    </source>
</evidence>
<sequence>MGKGKFELTVTGVDPELVEAVAKKIIELTGQEVKKPEELVYTVEEVARLSDNSTQTIRIHINKGILKAHKVGKPWLIKESNLKRYLNGE</sequence>
<evidence type="ECO:0000313" key="3">
    <source>
        <dbReference type="Proteomes" id="UP001302806"/>
    </source>
</evidence>
<dbReference type="SUPFAM" id="SSF46955">
    <property type="entry name" value="Putative DNA-binding domain"/>
    <property type="match status" value="1"/>
</dbReference>
<organism evidence="2 3">
    <name type="scientific">Thalassobellus suaedae</name>
    <dbReference type="NCBI Taxonomy" id="3074124"/>
    <lineage>
        <taxon>Bacteria</taxon>
        <taxon>Pseudomonadati</taxon>
        <taxon>Bacteroidota</taxon>
        <taxon>Flavobacteriia</taxon>
        <taxon>Flavobacteriales</taxon>
        <taxon>Flavobacteriaceae</taxon>
        <taxon>Thalassobellus</taxon>
    </lineage>
</organism>
<dbReference type="RefSeq" id="WP_415866348.1">
    <property type="nucleotide sequence ID" value="NZ_CP134537.1"/>
</dbReference>
<dbReference type="InterPro" id="IPR010093">
    <property type="entry name" value="SinI_DNA-bd"/>
</dbReference>
<evidence type="ECO:0000313" key="2">
    <source>
        <dbReference type="EMBL" id="WNH09999.1"/>
    </source>
</evidence>
<protein>
    <submittedName>
        <fullName evidence="2">Helix-turn-helix domain-containing protein</fullName>
    </submittedName>
</protein>
<accession>A0ABY9XVM0</accession>
<dbReference type="InterPro" id="IPR041657">
    <property type="entry name" value="HTH_17"/>
</dbReference>
<dbReference type="InterPro" id="IPR009061">
    <property type="entry name" value="DNA-bd_dom_put_sf"/>
</dbReference>
<gene>
    <name evidence="2" type="ORF">RHP51_04700</name>
</gene>
<feature type="domain" description="Helix-turn-helix" evidence="1">
    <location>
        <begin position="40"/>
        <end position="87"/>
    </location>
</feature>